<organism evidence="5 6">
    <name type="scientific">Paramagnetospirillum kuznetsovii</name>
    <dbReference type="NCBI Taxonomy" id="2053833"/>
    <lineage>
        <taxon>Bacteria</taxon>
        <taxon>Pseudomonadati</taxon>
        <taxon>Pseudomonadota</taxon>
        <taxon>Alphaproteobacteria</taxon>
        <taxon>Rhodospirillales</taxon>
        <taxon>Magnetospirillaceae</taxon>
        <taxon>Paramagnetospirillum</taxon>
    </lineage>
</organism>
<evidence type="ECO:0000256" key="2">
    <source>
        <dbReference type="ARBA" id="ARBA00004818"/>
    </source>
</evidence>
<comment type="caution">
    <text evidence="5">The sequence shown here is derived from an EMBL/GenBank/DDBJ whole genome shotgun (WGS) entry which is preliminary data.</text>
</comment>
<evidence type="ECO:0000313" key="6">
    <source>
        <dbReference type="Proteomes" id="UP000251075"/>
    </source>
</evidence>
<name>A0A364P093_9PROT</name>
<proteinExistence type="inferred from homology"/>
<reference evidence="5 6" key="1">
    <citation type="submission" date="2017-11" db="EMBL/GenBank/DDBJ databases">
        <title>Draft genome sequence of magnetotactic bacterium Magnetospirillum kuznetsovii LBB-42.</title>
        <authorList>
            <person name="Grouzdev D.S."/>
            <person name="Rysina M.S."/>
            <person name="Baslerov R.V."/>
            <person name="Koziaeva V."/>
        </authorList>
    </citation>
    <scope>NUCLEOTIDE SEQUENCE [LARGE SCALE GENOMIC DNA]</scope>
    <source>
        <strain evidence="5 6">LBB-42</strain>
    </source>
</reference>
<dbReference type="SFLD" id="SFLDG01129">
    <property type="entry name" value="C1.5:_HAD__Beta-PGM__Phosphata"/>
    <property type="match status" value="1"/>
</dbReference>
<dbReference type="SFLD" id="SFLDS00003">
    <property type="entry name" value="Haloacid_Dehalogenase"/>
    <property type="match status" value="1"/>
</dbReference>
<dbReference type="InterPro" id="IPR006439">
    <property type="entry name" value="HAD-SF_hydro_IA"/>
</dbReference>
<keyword evidence="6" id="KW-1185">Reference proteome</keyword>
<evidence type="ECO:0000256" key="1">
    <source>
        <dbReference type="ARBA" id="ARBA00000830"/>
    </source>
</evidence>
<evidence type="ECO:0000256" key="4">
    <source>
        <dbReference type="ARBA" id="ARBA00013078"/>
    </source>
</evidence>
<dbReference type="PANTHER" id="PTHR43434:SF1">
    <property type="entry name" value="PHOSPHOGLYCOLATE PHOSPHATASE"/>
    <property type="match status" value="1"/>
</dbReference>
<accession>A0A364P093</accession>
<dbReference type="OrthoDB" id="9782449at2"/>
<dbReference type="Proteomes" id="UP000251075">
    <property type="component" value="Unassembled WGS sequence"/>
</dbReference>
<dbReference type="SUPFAM" id="SSF56784">
    <property type="entry name" value="HAD-like"/>
    <property type="match status" value="1"/>
</dbReference>
<comment type="similarity">
    <text evidence="3">Belongs to the HAD-like hydrolase superfamily. CbbY/CbbZ/Gph/YieH family.</text>
</comment>
<dbReference type="PANTHER" id="PTHR43434">
    <property type="entry name" value="PHOSPHOGLYCOLATE PHOSPHATASE"/>
    <property type="match status" value="1"/>
</dbReference>
<evidence type="ECO:0000313" key="5">
    <source>
        <dbReference type="EMBL" id="RAU22535.1"/>
    </source>
</evidence>
<dbReference type="AlphaFoldDB" id="A0A364P093"/>
<dbReference type="Gene3D" id="3.40.50.1000">
    <property type="entry name" value="HAD superfamily/HAD-like"/>
    <property type="match status" value="1"/>
</dbReference>
<sequence length="217" mass="24212">MTKLPRPRAVIFDWDNTLVDSWECIRESYNRTFRHFGMPDWSMEETQARVAASMRDSFPAMFGERWPEARDVFTASFEAIHLDHLHPLPGADDMLQGLKSAGLTLAVVSNKRGSFLRKEAELIGWAPLFSRLVGADDAEADKPDAAPVRMALEGSGISPSAEVWFVGDSPIDILCAVNAGCTPVLMRPHPPYEGEFAHSPRRFLPSCRDLADLVREL</sequence>
<dbReference type="InterPro" id="IPR041492">
    <property type="entry name" value="HAD_2"/>
</dbReference>
<dbReference type="Gene3D" id="1.10.150.730">
    <property type="match status" value="1"/>
</dbReference>
<comment type="catalytic activity">
    <reaction evidence="1">
        <text>2-phosphoglycolate + H2O = glycolate + phosphate</text>
        <dbReference type="Rhea" id="RHEA:14369"/>
        <dbReference type="ChEBI" id="CHEBI:15377"/>
        <dbReference type="ChEBI" id="CHEBI:29805"/>
        <dbReference type="ChEBI" id="CHEBI:43474"/>
        <dbReference type="ChEBI" id="CHEBI:58033"/>
        <dbReference type="EC" id="3.1.3.18"/>
    </reaction>
</comment>
<dbReference type="GO" id="GO:0005829">
    <property type="term" value="C:cytosol"/>
    <property type="evidence" value="ECO:0007669"/>
    <property type="project" value="TreeGrafter"/>
</dbReference>
<dbReference type="GO" id="GO:0008967">
    <property type="term" value="F:phosphoglycolate phosphatase activity"/>
    <property type="evidence" value="ECO:0007669"/>
    <property type="project" value="UniProtKB-EC"/>
</dbReference>
<dbReference type="InterPro" id="IPR036412">
    <property type="entry name" value="HAD-like_sf"/>
</dbReference>
<dbReference type="InterPro" id="IPR023214">
    <property type="entry name" value="HAD_sf"/>
</dbReference>
<dbReference type="NCBIfam" id="TIGR01549">
    <property type="entry name" value="HAD-SF-IA-v1"/>
    <property type="match status" value="1"/>
</dbReference>
<dbReference type="RefSeq" id="WP_112143290.1">
    <property type="nucleotide sequence ID" value="NZ_PGTO01000004.1"/>
</dbReference>
<dbReference type="GO" id="GO:0006281">
    <property type="term" value="P:DNA repair"/>
    <property type="evidence" value="ECO:0007669"/>
    <property type="project" value="TreeGrafter"/>
</dbReference>
<dbReference type="Pfam" id="PF13419">
    <property type="entry name" value="HAD_2"/>
    <property type="match status" value="1"/>
</dbReference>
<keyword evidence="5" id="KW-0378">Hydrolase</keyword>
<dbReference type="EC" id="3.1.3.18" evidence="4"/>
<comment type="pathway">
    <text evidence="2">Organic acid metabolism; glycolate biosynthesis; glycolate from 2-phosphoglycolate: step 1/1.</text>
</comment>
<gene>
    <name evidence="5" type="ORF">CU669_07545</name>
</gene>
<dbReference type="InterPro" id="IPR050155">
    <property type="entry name" value="HAD-like_hydrolase_sf"/>
</dbReference>
<dbReference type="EMBL" id="PGTO01000004">
    <property type="protein sequence ID" value="RAU22535.1"/>
    <property type="molecule type" value="Genomic_DNA"/>
</dbReference>
<protein>
    <recommendedName>
        <fullName evidence="4">phosphoglycolate phosphatase</fullName>
        <ecNumber evidence="4">3.1.3.18</ecNumber>
    </recommendedName>
</protein>
<evidence type="ECO:0000256" key="3">
    <source>
        <dbReference type="ARBA" id="ARBA00006171"/>
    </source>
</evidence>